<dbReference type="PANTHER" id="PTHR11787">
    <property type="entry name" value="RAB GDP-DISSOCIATION INHIBITOR"/>
    <property type="match status" value="1"/>
</dbReference>
<proteinExistence type="inferred from homology"/>
<feature type="region of interest" description="Disordered" evidence="6">
    <location>
        <begin position="512"/>
        <end position="536"/>
    </location>
</feature>
<evidence type="ECO:0000256" key="1">
    <source>
        <dbReference type="ARBA" id="ARBA00004496"/>
    </source>
</evidence>
<dbReference type="GO" id="GO:0005634">
    <property type="term" value="C:nucleus"/>
    <property type="evidence" value="ECO:0007669"/>
    <property type="project" value="TreeGrafter"/>
</dbReference>
<dbReference type="SUPFAM" id="SSF51905">
    <property type="entry name" value="FAD/NAD(P)-binding domain"/>
    <property type="match status" value="1"/>
</dbReference>
<dbReference type="GO" id="GO:0007264">
    <property type="term" value="P:small GTPase-mediated signal transduction"/>
    <property type="evidence" value="ECO:0007669"/>
    <property type="project" value="UniProtKB-UniRule"/>
</dbReference>
<name>A0AA39I498_9BILA</name>
<evidence type="ECO:0000313" key="8">
    <source>
        <dbReference type="Proteomes" id="UP001175271"/>
    </source>
</evidence>
<comment type="subcellular location">
    <subcellularLocation>
        <location evidence="1 5">Cytoplasm</location>
    </subcellularLocation>
</comment>
<dbReference type="EMBL" id="JAUCMV010000002">
    <property type="protein sequence ID" value="KAK0417548.1"/>
    <property type="molecule type" value="Genomic_DNA"/>
</dbReference>
<dbReference type="GO" id="GO:0005968">
    <property type="term" value="C:Rab-protein geranylgeranyltransferase complex"/>
    <property type="evidence" value="ECO:0007669"/>
    <property type="project" value="UniProtKB-UniRule"/>
</dbReference>
<dbReference type="InterPro" id="IPR018203">
    <property type="entry name" value="GDP_dissociation_inhibitor"/>
</dbReference>
<comment type="caution">
    <text evidence="7">The sequence shown here is derived from an EMBL/GenBank/DDBJ whole genome shotgun (WGS) entry which is preliminary data.</text>
</comment>
<evidence type="ECO:0000256" key="3">
    <source>
        <dbReference type="ARBA" id="ARBA00022468"/>
    </source>
</evidence>
<dbReference type="GO" id="GO:0005829">
    <property type="term" value="C:cytosol"/>
    <property type="evidence" value="ECO:0007669"/>
    <property type="project" value="TreeGrafter"/>
</dbReference>
<dbReference type="GO" id="GO:0005092">
    <property type="term" value="F:GDP-dissociation inhibitor activity"/>
    <property type="evidence" value="ECO:0007669"/>
    <property type="project" value="InterPro"/>
</dbReference>
<dbReference type="PRINTS" id="PR00893">
    <property type="entry name" value="RABESCORT"/>
</dbReference>
<evidence type="ECO:0000256" key="6">
    <source>
        <dbReference type="SAM" id="MobiDB-lite"/>
    </source>
</evidence>
<evidence type="ECO:0000256" key="5">
    <source>
        <dbReference type="PIRNR" id="PIRNR016550"/>
    </source>
</evidence>
<dbReference type="GO" id="GO:0005096">
    <property type="term" value="F:GTPase activator activity"/>
    <property type="evidence" value="ECO:0007669"/>
    <property type="project" value="UniProtKB-UniRule"/>
</dbReference>
<dbReference type="Gene3D" id="3.50.50.60">
    <property type="entry name" value="FAD/NAD(P)-binding domain"/>
    <property type="match status" value="1"/>
</dbReference>
<evidence type="ECO:0000256" key="4">
    <source>
        <dbReference type="ARBA" id="ARBA00022490"/>
    </source>
</evidence>
<comment type="function">
    <text evidence="5">Substrate-binding subunit (component A) of the Rab geranylgeranyltransferase (GGTase) complex. Binds unprenylated Rab proteins and presents the substrate peptide to the catalytic component B. The component A is thought to be regenerated by transferring its prenylated Rab back to the donor membrane.</text>
</comment>
<evidence type="ECO:0000313" key="7">
    <source>
        <dbReference type="EMBL" id="KAK0417548.1"/>
    </source>
</evidence>
<dbReference type="GO" id="GO:0006886">
    <property type="term" value="P:intracellular protein transport"/>
    <property type="evidence" value="ECO:0007669"/>
    <property type="project" value="InterPro"/>
</dbReference>
<accession>A0AA39I498</accession>
<dbReference type="Gene3D" id="1.10.405.10">
    <property type="entry name" value="Guanine Nucleotide Dissociation Inhibitor, domain 1"/>
    <property type="match status" value="1"/>
</dbReference>
<dbReference type="PANTHER" id="PTHR11787:SF4">
    <property type="entry name" value="CHM, RAB ESCORT PROTEIN 1"/>
    <property type="match status" value="1"/>
</dbReference>
<organism evidence="7 8">
    <name type="scientific">Steinernema hermaphroditum</name>
    <dbReference type="NCBI Taxonomy" id="289476"/>
    <lineage>
        <taxon>Eukaryota</taxon>
        <taxon>Metazoa</taxon>
        <taxon>Ecdysozoa</taxon>
        <taxon>Nematoda</taxon>
        <taxon>Chromadorea</taxon>
        <taxon>Rhabditida</taxon>
        <taxon>Tylenchina</taxon>
        <taxon>Panagrolaimomorpha</taxon>
        <taxon>Strongyloidoidea</taxon>
        <taxon>Steinernematidae</taxon>
        <taxon>Steinernema</taxon>
    </lineage>
</organism>
<evidence type="ECO:0000256" key="2">
    <source>
        <dbReference type="ARBA" id="ARBA00005593"/>
    </source>
</evidence>
<dbReference type="InterPro" id="IPR001738">
    <property type="entry name" value="Rab_escort"/>
</dbReference>
<keyword evidence="4 5" id="KW-0963">Cytoplasm</keyword>
<dbReference type="Pfam" id="PF00996">
    <property type="entry name" value="GDI"/>
    <property type="match status" value="2"/>
</dbReference>
<dbReference type="GO" id="GO:0016192">
    <property type="term" value="P:vesicle-mediated transport"/>
    <property type="evidence" value="ECO:0007669"/>
    <property type="project" value="TreeGrafter"/>
</dbReference>
<comment type="similarity">
    <text evidence="2 5">Belongs to the Rab GDI family.</text>
</comment>
<dbReference type="SUPFAM" id="SSF54373">
    <property type="entry name" value="FAD-linked reductases, C-terminal domain"/>
    <property type="match status" value="1"/>
</dbReference>
<dbReference type="InterPro" id="IPR036188">
    <property type="entry name" value="FAD/NAD-bd_sf"/>
</dbReference>
<sequence>MADYEELPSEVDVVVIGTGLQESILASACSRAGLSVLHIDRNSFYGGCWGSGFNFRSFEEWLRSVQNTQDEIPYAYEPSEKELVVPAAVSQSTIRNPVLQSDITTNDSPENKENALKVAVNGRRFNMDLIPKLLLSDGPMVKILRQSEASKYCEFKCVERFLCLDKDVTKTPPKMFQVPCTKSEISFSRILSPIEKRMLYKFLEFCMTWKTNRGDVASKFPEYEWEEYVERPFTDFLATVRITGVLQHIVIEVIGVLKEAANTLEGLESASAFLASLGHLGNLPTPFVYTLYGSSDLEQSFNRLCAVYGGIYCLDRPCEAFVLDKETKRCTAIISGGQRISCKHVITSQDYIHQKFDVNEEDTVMKRCVLLTDASVMPSEQDHITLMSLSRLHPGSNIRFLETGHNAGVTSKGFYFVHLTSPGGKSHAETFSSVVDRVFRGDENRLEGDSRPRVCWSLMFDVVQRNLESPAENIAVVPAPDYLPDFSSVVASAEEIFARYWPELDFLPRKAHAAHDESDEELGAEVEEQAQPEEPS</sequence>
<gene>
    <name evidence="7" type="ORF">QR680_013076</name>
</gene>
<reference evidence="7" key="1">
    <citation type="submission" date="2023-06" db="EMBL/GenBank/DDBJ databases">
        <title>Genomic analysis of the entomopathogenic nematode Steinernema hermaphroditum.</title>
        <authorList>
            <person name="Schwarz E.M."/>
            <person name="Heppert J.K."/>
            <person name="Baniya A."/>
            <person name="Schwartz H.T."/>
            <person name="Tan C.-H."/>
            <person name="Antoshechkin I."/>
            <person name="Sternberg P.W."/>
            <person name="Goodrich-Blair H."/>
            <person name="Dillman A.R."/>
        </authorList>
    </citation>
    <scope>NUCLEOTIDE SEQUENCE</scope>
    <source>
        <strain evidence="7">PS9179</strain>
        <tissue evidence="7">Whole animal</tissue>
    </source>
</reference>
<protein>
    <recommendedName>
        <fullName evidence="5">Rab proteins geranylgeranyltransferase component A</fullName>
    </recommendedName>
</protein>
<keyword evidence="3 5" id="KW-0343">GTPase activation</keyword>
<dbReference type="PRINTS" id="PR00891">
    <property type="entry name" value="RABGDIREP"/>
</dbReference>
<feature type="compositionally biased region" description="Acidic residues" evidence="6">
    <location>
        <begin position="517"/>
        <end position="536"/>
    </location>
</feature>
<keyword evidence="8" id="KW-1185">Reference proteome</keyword>
<dbReference type="Proteomes" id="UP001175271">
    <property type="component" value="Unassembled WGS sequence"/>
</dbReference>
<dbReference type="AlphaFoldDB" id="A0AA39I498"/>
<dbReference type="PIRSF" id="PIRSF016550">
    <property type="entry name" value="Rab_ger_ger_transf_A_euk"/>
    <property type="match status" value="1"/>
</dbReference>
<dbReference type="Gene3D" id="3.30.519.10">
    <property type="entry name" value="Guanine Nucleotide Dissociation Inhibitor, domain 2"/>
    <property type="match status" value="1"/>
</dbReference>